<dbReference type="PROSITE" id="PS00018">
    <property type="entry name" value="EF_HAND_1"/>
    <property type="match status" value="1"/>
</dbReference>
<dbReference type="Proteomes" id="UP001146120">
    <property type="component" value="Unassembled WGS sequence"/>
</dbReference>
<dbReference type="AlphaFoldDB" id="A0AAV2YHW1"/>
<gene>
    <name evidence="3" type="ORF">N0F65_009050</name>
</gene>
<reference evidence="3" key="2">
    <citation type="journal article" date="2023" name="Microbiol Resour">
        <title>Decontamination and Annotation of the Draft Genome Sequence of the Oomycete Lagenidium giganteum ARSEF 373.</title>
        <authorList>
            <person name="Morgan W.R."/>
            <person name="Tartar A."/>
        </authorList>
    </citation>
    <scope>NUCLEOTIDE SEQUENCE</scope>
    <source>
        <strain evidence="3">ARSEF 373</strain>
    </source>
</reference>
<evidence type="ECO:0000313" key="4">
    <source>
        <dbReference type="Proteomes" id="UP001146120"/>
    </source>
</evidence>
<feature type="region of interest" description="Disordered" evidence="1">
    <location>
        <begin position="565"/>
        <end position="584"/>
    </location>
</feature>
<evidence type="ECO:0000313" key="3">
    <source>
        <dbReference type="EMBL" id="DAZ93645.1"/>
    </source>
</evidence>
<accession>A0AAV2YHW1</accession>
<dbReference type="PANTHER" id="PTHR34894">
    <property type="entry name" value="SAM-DEPENDENT METHYLTRANSFERASE RSMI, CONSERVED SITE"/>
    <property type="match status" value="1"/>
</dbReference>
<dbReference type="PROSITE" id="PS50222">
    <property type="entry name" value="EF_HAND_2"/>
    <property type="match status" value="1"/>
</dbReference>
<protein>
    <recommendedName>
        <fullName evidence="2">EF-hand domain-containing protein</fullName>
    </recommendedName>
</protein>
<feature type="compositionally biased region" description="Acidic residues" evidence="1">
    <location>
        <begin position="133"/>
        <end position="145"/>
    </location>
</feature>
<feature type="region of interest" description="Disordered" evidence="1">
    <location>
        <begin position="527"/>
        <end position="547"/>
    </location>
</feature>
<feature type="region of interest" description="Disordered" evidence="1">
    <location>
        <begin position="133"/>
        <end position="152"/>
    </location>
</feature>
<name>A0AAV2YHW1_9STRA</name>
<organism evidence="3 4">
    <name type="scientific">Lagenidium giganteum</name>
    <dbReference type="NCBI Taxonomy" id="4803"/>
    <lineage>
        <taxon>Eukaryota</taxon>
        <taxon>Sar</taxon>
        <taxon>Stramenopiles</taxon>
        <taxon>Oomycota</taxon>
        <taxon>Peronosporomycetes</taxon>
        <taxon>Pythiales</taxon>
        <taxon>Pythiaceae</taxon>
    </lineage>
</organism>
<dbReference type="PANTHER" id="PTHR34894:SF5">
    <property type="entry name" value="EF-HAND DOMAIN-CONTAINING PROTEIN"/>
    <property type="match status" value="1"/>
</dbReference>
<sequence>MILCSIIEFVEVESFKDVFKRFDAHGKMCFLHHLSVLESTDHLQMIVEQLPNAGETVFRFYLVSCGSNSEECQRAKNVFFHKILGPEMEHYFLTDLAAYLNEDHWLFLGKEYDKHLQDRLNRKHLRLQMMADGDESNEETNDQESNEQKDVSASSMEQFQLMMWNFLHQNRLDSAQVLSLIQTTMLPSLEEKEQSALMDTCLDHFQTLEAKWRRLLLFVEEIEADSGTTGIDNVRMIRIKMLKRLFSMLSRDERVTWLEKINKKYGFQTAAPRKLEHQQSSVIMVPVNLDDPKPHVLLMKMDIKMAWMECLLDAIANDKEYSARMTMLKQVLRPFLNGETLPAAGSGAVAVVQQKMTLAAGEKAINNILNNFNIPDKLKLMQKFATDDTRTARKMDRASSPVKELEEQPQIISVPDPTLLPTNNEDILTALRELLLRKSEQDVLKILTDAMITKPGTPSELVAVPEVDAMEEEAPITKPLQRSPSKSNSVRGSFKRKVTAVVAMSEPMEWQRFVKIGMVDVGCQTTFEDRSPSPQDDGYEAQSFSSSQVPVFTRNRPQLTLNALLPKQPIGPGRKTKESKYQKINSGAVPRPIASLITSWRMNTDQLVQFAKKSLPTVLRIVADALGESLTAGRRKSNQPSLINRGRDLTLAQIVYQSFLHSYGLPGIADMHLLAFSCAIETYRTQHLRVEHFARYCFEEVTRFELQYYLEFLECIVCDDANLIGSTLAATNRAGGPQQAQPVGAAAAPRRMRYVPRVVVPDKENWTIPVEKAQEAAQLCFRAMRKPSVTAFCDRLVALAMQGTSAVLDSATGAMLASTTVHTATAAAVAAAATAAASSPNQAVPSDLFINVDFLLQLVVLEWRDEQLRRENHLLDAFRAGDVNGDGQLTSAEFTQIVLSIDRNRDLGEILLMYSDTVRRTQCEAINTEVFLQVARKHELDKMAWSEDGDLHNITNTVSDLESTWAQVRSFFLGTLEALVRDLTTQHFLRNCEGAGCGCLKCILDSYIGFQRMRRDFDLAQRGKSTRAYPISESLVWGRFWHLMRQLYEASSASDGILTPWEGSEYMRTEPAPPMASRLITLRRDALPNFLFPDTNRISAVVSSVNEQESYDADEINRRFVNLHGLMTYREAEATSNNTPS</sequence>
<feature type="domain" description="EF-hand" evidence="2">
    <location>
        <begin position="869"/>
        <end position="904"/>
    </location>
</feature>
<dbReference type="InterPro" id="IPR002048">
    <property type="entry name" value="EF_hand_dom"/>
</dbReference>
<dbReference type="GO" id="GO:0005509">
    <property type="term" value="F:calcium ion binding"/>
    <property type="evidence" value="ECO:0007669"/>
    <property type="project" value="InterPro"/>
</dbReference>
<dbReference type="InterPro" id="IPR018247">
    <property type="entry name" value="EF_Hand_1_Ca_BS"/>
</dbReference>
<keyword evidence="4" id="KW-1185">Reference proteome</keyword>
<reference evidence="3" key="1">
    <citation type="submission" date="2022-11" db="EMBL/GenBank/DDBJ databases">
        <authorList>
            <person name="Morgan W.R."/>
            <person name="Tartar A."/>
        </authorList>
    </citation>
    <scope>NUCLEOTIDE SEQUENCE</scope>
    <source>
        <strain evidence="3">ARSEF 373</strain>
    </source>
</reference>
<dbReference type="EMBL" id="DAKRPA010000301">
    <property type="protein sequence ID" value="DAZ93645.1"/>
    <property type="molecule type" value="Genomic_DNA"/>
</dbReference>
<proteinExistence type="predicted"/>
<evidence type="ECO:0000259" key="2">
    <source>
        <dbReference type="PROSITE" id="PS50222"/>
    </source>
</evidence>
<comment type="caution">
    <text evidence="3">The sequence shown here is derived from an EMBL/GenBank/DDBJ whole genome shotgun (WGS) entry which is preliminary data.</text>
</comment>
<evidence type="ECO:0000256" key="1">
    <source>
        <dbReference type="SAM" id="MobiDB-lite"/>
    </source>
</evidence>